<evidence type="ECO:0000313" key="3">
    <source>
        <dbReference type="Proteomes" id="UP000800303"/>
    </source>
</evidence>
<keyword evidence="3" id="KW-1185">Reference proteome</keyword>
<reference evidence="2 3" key="1">
    <citation type="submission" date="2020-01" db="EMBL/GenBank/DDBJ databases">
        <title>Polyphasic characterisation and genomic insights into a novel alkali tolerant bacterium VR-M41.</title>
        <authorList>
            <person name="Vemuluri V.R."/>
        </authorList>
    </citation>
    <scope>NUCLEOTIDE SEQUENCE [LARGE SCALE GENOMIC DNA]</scope>
    <source>
        <strain evidence="2 3">VR-M41</strain>
    </source>
</reference>
<dbReference type="Proteomes" id="UP000800303">
    <property type="component" value="Unassembled WGS sequence"/>
</dbReference>
<gene>
    <name evidence="2" type="ORF">GYN08_03895</name>
</gene>
<feature type="region of interest" description="Disordered" evidence="1">
    <location>
        <begin position="159"/>
        <end position="187"/>
    </location>
</feature>
<protein>
    <recommendedName>
        <fullName evidence="4">DUF4352 domain-containing protein</fullName>
    </recommendedName>
</protein>
<dbReference type="EMBL" id="JAAFGS010000001">
    <property type="protein sequence ID" value="NGZ74448.1"/>
    <property type="molecule type" value="Genomic_DNA"/>
</dbReference>
<evidence type="ECO:0008006" key="4">
    <source>
        <dbReference type="Google" id="ProtNLM"/>
    </source>
</evidence>
<evidence type="ECO:0000256" key="1">
    <source>
        <dbReference type="SAM" id="MobiDB-lite"/>
    </source>
</evidence>
<organism evidence="2 3">
    <name type="scientific">Saccharibacillus alkalitolerans</name>
    <dbReference type="NCBI Taxonomy" id="2705290"/>
    <lineage>
        <taxon>Bacteria</taxon>
        <taxon>Bacillati</taxon>
        <taxon>Bacillota</taxon>
        <taxon>Bacilli</taxon>
        <taxon>Bacillales</taxon>
        <taxon>Paenibacillaceae</taxon>
        <taxon>Saccharibacillus</taxon>
    </lineage>
</organism>
<accession>A0ABX0F493</accession>
<evidence type="ECO:0000313" key="2">
    <source>
        <dbReference type="EMBL" id="NGZ74448.1"/>
    </source>
</evidence>
<comment type="caution">
    <text evidence="2">The sequence shown here is derived from an EMBL/GenBank/DDBJ whole genome shotgun (WGS) entry which is preliminary data.</text>
</comment>
<sequence>MRRKGKWMIAVGIALFAAVLAWAGSSDVFVRPKPIHHVERVGDLLYTIDLEQDIYERGDMIRVRAAVQNLGERTFNYISGSSTCPTDVKIDIAHAKQGEKVRLGFQKHACTTDLGFGSLAPGQSTGNEEVFSTEYIQGNDSPPAPAGLYEVKFDLHPFEGEIPSLDEPSSAPDGPPTGSSFKIRVRR</sequence>
<dbReference type="RefSeq" id="WP_166272662.1">
    <property type="nucleotide sequence ID" value="NZ_JAAFGS010000001.1"/>
</dbReference>
<proteinExistence type="predicted"/>
<name>A0ABX0F493_9BACL</name>